<comment type="caution">
    <text evidence="1">The sequence shown here is derived from an EMBL/GenBank/DDBJ whole genome shotgun (WGS) entry which is preliminary data.</text>
</comment>
<accession>A0ACC6P4I5</accession>
<gene>
    <name evidence="1" type="ORF">RV045_11915</name>
</gene>
<dbReference type="Proteomes" id="UP001364695">
    <property type="component" value="Unassembled WGS sequence"/>
</dbReference>
<organism evidence="1 2">
    <name type="scientific">Amphibiibacter pelophylacis</name>
    <dbReference type="NCBI Taxonomy" id="1799477"/>
    <lineage>
        <taxon>Bacteria</taxon>
        <taxon>Pseudomonadati</taxon>
        <taxon>Pseudomonadota</taxon>
        <taxon>Betaproteobacteria</taxon>
        <taxon>Burkholderiales</taxon>
        <taxon>Sphaerotilaceae</taxon>
        <taxon>Amphibiibacter</taxon>
    </lineage>
</organism>
<evidence type="ECO:0000313" key="1">
    <source>
        <dbReference type="EMBL" id="MEJ7139128.1"/>
    </source>
</evidence>
<name>A0ACC6P4I5_9BURK</name>
<dbReference type="EMBL" id="JAWDIE010000020">
    <property type="protein sequence ID" value="MEJ7139128.1"/>
    <property type="molecule type" value="Genomic_DNA"/>
</dbReference>
<sequence length="152" mass="17144">MIIETDDLSRPEIHALLREHLAHMHELSPPEQVFALDVNRLKSPDITFWTAWEDQVLLGCGALKELSATHGEIKSMRTPAKYRGRGAGQALLAHILATARSRGYRLLNLETGTHPDFWPAQQLYRRAGFSECGPFGSYLENPHSLFMALHLD</sequence>
<reference evidence="1" key="1">
    <citation type="submission" date="2023-10" db="EMBL/GenBank/DDBJ databases">
        <title>Amphibacter perezi, gen. nov., sp. nov. a novel taxa of the family Comamonadaceae, class Betaproteobacteria isolated from the skin microbiota of Pelophylax perezi from different populations.</title>
        <authorList>
            <person name="Costa S."/>
            <person name="Proenca D.N."/>
            <person name="Lopes I."/>
            <person name="Morais P.V."/>
        </authorList>
    </citation>
    <scope>NUCLEOTIDE SEQUENCE</scope>
    <source>
        <strain evidence="1">SL12-8</strain>
    </source>
</reference>
<keyword evidence="2" id="KW-1185">Reference proteome</keyword>
<protein>
    <submittedName>
        <fullName evidence="1">GNAT family N-acetyltransferase</fullName>
    </submittedName>
</protein>
<evidence type="ECO:0000313" key="2">
    <source>
        <dbReference type="Proteomes" id="UP001364695"/>
    </source>
</evidence>
<proteinExistence type="predicted"/>